<reference evidence="1 2" key="1">
    <citation type="journal article" date="2006" name="Nature">
        <title>Global trends of whole-genome duplications revealed by the ciliate Paramecium tetraurelia.</title>
        <authorList>
            <consortium name="Genoscope"/>
            <person name="Aury J.-M."/>
            <person name="Jaillon O."/>
            <person name="Duret L."/>
            <person name="Noel B."/>
            <person name="Jubin C."/>
            <person name="Porcel B.M."/>
            <person name="Segurens B."/>
            <person name="Daubin V."/>
            <person name="Anthouard V."/>
            <person name="Aiach N."/>
            <person name="Arnaiz O."/>
            <person name="Billaut A."/>
            <person name="Beisson J."/>
            <person name="Blanc I."/>
            <person name="Bouhouche K."/>
            <person name="Camara F."/>
            <person name="Duharcourt S."/>
            <person name="Guigo R."/>
            <person name="Gogendeau D."/>
            <person name="Katinka M."/>
            <person name="Keller A.-M."/>
            <person name="Kissmehl R."/>
            <person name="Klotz C."/>
            <person name="Koll F."/>
            <person name="Le Moue A."/>
            <person name="Lepere C."/>
            <person name="Malinsky S."/>
            <person name="Nowacki M."/>
            <person name="Nowak J.K."/>
            <person name="Plattner H."/>
            <person name="Poulain J."/>
            <person name="Ruiz F."/>
            <person name="Serrano V."/>
            <person name="Zagulski M."/>
            <person name="Dessen P."/>
            <person name="Betermier M."/>
            <person name="Weissenbach J."/>
            <person name="Scarpelli C."/>
            <person name="Schachter V."/>
            <person name="Sperling L."/>
            <person name="Meyer E."/>
            <person name="Cohen J."/>
            <person name="Wincker P."/>
        </authorList>
    </citation>
    <scope>NUCLEOTIDE SEQUENCE [LARGE SCALE GENOMIC DNA]</scope>
    <source>
        <strain evidence="1 2">Stock d4-2</strain>
    </source>
</reference>
<sequence length="207" mass="24277">MWYAQILNSLEVDVFSEEQLQDITNHLQSISVSDSCNNDTKQFFIESANMGYEFTINNQLSNTQIIIKYLQLWNQELHIFSKFMGLIEFRNSLSNQDQSRDTSQLSSASFTLTNQSFIVETQLFKQNDKSFKYSTNIMQLMMNRTVSQIYESTQTLYHLRSLDNQNKQYALQAIQKLQQLTIKSLEPKLNRKVNLLMAKLQERMALL</sequence>
<dbReference type="HOGENOM" id="CLU_1328580_0_0_1"/>
<keyword evidence="2" id="KW-1185">Reference proteome</keyword>
<dbReference type="InParanoid" id="A0BHL4"/>
<name>A0BHL4_PARTE</name>
<dbReference type="EMBL" id="CT867995">
    <property type="protein sequence ID" value="CAK58031.1"/>
    <property type="molecule type" value="Genomic_DNA"/>
</dbReference>
<evidence type="ECO:0000313" key="1">
    <source>
        <dbReference type="EMBL" id="CAK58031.1"/>
    </source>
</evidence>
<proteinExistence type="predicted"/>
<dbReference type="OrthoDB" id="10498340at2759"/>
<evidence type="ECO:0000313" key="2">
    <source>
        <dbReference type="Proteomes" id="UP000000600"/>
    </source>
</evidence>
<dbReference type="OMA" id="FFIESAN"/>
<dbReference type="RefSeq" id="XP_001425429.1">
    <property type="nucleotide sequence ID" value="XM_001425392.1"/>
</dbReference>
<dbReference type="GeneID" id="5011213"/>
<gene>
    <name evidence="1" type="ORF">GSPATT00029066001</name>
</gene>
<protein>
    <submittedName>
        <fullName evidence="1">Uncharacterized protein</fullName>
    </submittedName>
</protein>
<dbReference type="Proteomes" id="UP000000600">
    <property type="component" value="Unassembled WGS sequence"/>
</dbReference>
<organism evidence="1 2">
    <name type="scientific">Paramecium tetraurelia</name>
    <dbReference type="NCBI Taxonomy" id="5888"/>
    <lineage>
        <taxon>Eukaryota</taxon>
        <taxon>Sar</taxon>
        <taxon>Alveolata</taxon>
        <taxon>Ciliophora</taxon>
        <taxon>Intramacronucleata</taxon>
        <taxon>Oligohymenophorea</taxon>
        <taxon>Peniculida</taxon>
        <taxon>Parameciidae</taxon>
        <taxon>Paramecium</taxon>
    </lineage>
</organism>
<dbReference type="AlphaFoldDB" id="A0BHL4"/>
<accession>A0BHL4</accession>
<dbReference type="KEGG" id="ptm:GSPATT00029066001"/>